<evidence type="ECO:0000313" key="6">
    <source>
        <dbReference type="Ensembl" id="ENSCMIP00000018782.1"/>
    </source>
</evidence>
<reference evidence="7" key="2">
    <citation type="journal article" date="2007" name="PLoS Biol.">
        <title>Survey sequencing and comparative analysis of the elephant shark (Callorhinchus milii) genome.</title>
        <authorList>
            <person name="Venkatesh B."/>
            <person name="Kirkness E.F."/>
            <person name="Loh Y.H."/>
            <person name="Halpern A.L."/>
            <person name="Lee A.P."/>
            <person name="Johnson J."/>
            <person name="Dandona N."/>
            <person name="Viswanathan L.D."/>
            <person name="Tay A."/>
            <person name="Venter J.C."/>
            <person name="Strausberg R.L."/>
            <person name="Brenner S."/>
        </authorList>
    </citation>
    <scope>NUCLEOTIDE SEQUENCE [LARGE SCALE GENOMIC DNA]</scope>
</reference>
<evidence type="ECO:0000259" key="5">
    <source>
        <dbReference type="PROSITE" id="PS50030"/>
    </source>
</evidence>
<dbReference type="InterPro" id="IPR047061">
    <property type="entry name" value="UBP24_Ubl"/>
</dbReference>
<evidence type="ECO:0000313" key="7">
    <source>
        <dbReference type="Proteomes" id="UP000314986"/>
    </source>
</evidence>
<keyword evidence="3" id="KW-0378">Hydrolase</keyword>
<dbReference type="GeneTree" id="ENSGT00940000159474"/>
<dbReference type="GO" id="GO:0006508">
    <property type="term" value="P:proteolysis"/>
    <property type="evidence" value="ECO:0007669"/>
    <property type="project" value="UniProtKB-KW"/>
</dbReference>
<sequence>MDVEEEHMTTLLCMGFSEPATIRKALRMAKNDINEAVALLTNESPGLGYEPIESGDRLGGGGGDYSRSGFDPPPAYDEVVEVERSNDENGNCSENIEFPTTNLYELESRVFTDHWSIPYKREESLGKCLIASTCLARLGLADADENCKRFMDRCMPEAFKKLLTSSAVHKWGTEIHEGIYNMLMLLVDLVAERVKQDPIPVGLMGVLSMAFNPDNEYHFKNRMKVCQRSWTDVFGDSKLYAVSPPANLQKVSKMVLRRECSKFIISALVQPLGVCAEYLNPAVVQPMLDPVIDKMIRYVQSLEEKDLKDKRLVTIPELLSAIKLLCMRFQPDLVTIVDDLRLDILLRMLKTPHFSAKMNSLKEVNFQIHSHDTINNNFRILNHLICCTFNKFTCFVFTSAGNIDQAQYCDRIKGIIELLGSKLSLDELTKIWRIQAGQSSTVIENIHTIVAAAAVKFSYDQLNHLFLLIQKSWEIESDRIRQKLLSLIGRIGREARSETTTGKVLEVLWELAHLPLLPTNLVQQALEEHLTILSEAYAVKEQIKKSYIIKCIEDIKKVNLQGFKLSIFSFLFGASSQQSNQQPVWVVPALRQLHEITRSFIKQTYQKQDKSIVQDLKKNFEIVKLVTGSLVACHRLAVSAAGLAGLTGLTLVDGRYTHQEYLEAHLKFLAFFLQEASLYIGWNRAKEIWECLVSGPDICELDRELCFEWFTKGQHDLESDVQQQLFKEKILKLEPYEITMNGFNLFKAFFENVNLYDHRLKRQGTQLHVEKLELIGMDFIWRIAMESPDEEIANEAIQLIINYSYISLNPRLKKDSVSLHKKFIADCYKRLEAASSALGGPTLTHAVTRATKMLTATAMPTVATSVQSPSRSTKLVIIERLLLLAERYVITIEDLYSVPRTILPHGASFHGHPLTLTVICESTKDSFSIEAHSNETVGSVRWKMAEHLSCPVDNVHIFANDSLLTMNKDQKLLHQLGFSDEQVLTVKTPVMGTPSGTSVDPSASGSSSVFNSAYAMEQEKSLPGVVMALVCNVFDMLYQLANLEEPRITLRVRKLLLLIPTDPAIQEALDTLDALESNADTQKTLLTDSSSHQASKSPSLSSKQQHQPSANTILESLFRSSAPGMSTFRVLYNLEVLSSKLMPTSDDEMARNCAKSFCENFLKAGGLSLVVNVMQRDSIPSEVDYETRQGVYSICLQLARFLLVGQTMPSSLDDDFLKDGMEALSSRPFRNVSRQSSRQLSVCGNQDKSTMRQISLTSDRSSIRIEEIIPAARVAIQTMEVNDFTSTVACFMRLTWAAAAGRLDLVGSCQPIRESTNSLFAVGVRSRLSSSGSFYNLPCVSDFTIDILLGSPSAEIRRVAWDQLYTLSQTDTSTNPEIQKPNQFLLRVVLTAQLPLWSPTSIMRGINQRLLSQCTEYFGLRCQLLDDLTSSEMEQLSISPAAMLEDEVNWLDNFEPTWTAESETSESDNVLLAGHLRLIKTLLSLSGPEKELLGQSLIKQLMEDFLFRASKIILTSHSTAGSHSLSQQDFHPKCSSVNSRLAAYEVLVMLADSSLSNLQLICGELLSMHHQFDPELTKEFEVRLVTCFLEFYFYIISHCIPSDCRICSY</sequence>
<evidence type="ECO:0000256" key="2">
    <source>
        <dbReference type="ARBA" id="ARBA00022786"/>
    </source>
</evidence>
<keyword evidence="1" id="KW-0645">Protease</keyword>
<reference evidence="6" key="5">
    <citation type="submission" date="2025-09" db="UniProtKB">
        <authorList>
            <consortium name="Ensembl"/>
        </authorList>
    </citation>
    <scope>IDENTIFICATION</scope>
</reference>
<feature type="region of interest" description="Disordered" evidence="4">
    <location>
        <begin position="1087"/>
        <end position="1107"/>
    </location>
</feature>
<dbReference type="InterPro" id="IPR056850">
    <property type="entry name" value="ARM_UBP34_24_USP9X_Y"/>
</dbReference>
<keyword evidence="7" id="KW-1185">Reference proteome</keyword>
<protein>
    <submittedName>
        <fullName evidence="6">Ubiquitin specific peptidase 24</fullName>
    </submittedName>
</protein>
<reference evidence="7" key="1">
    <citation type="journal article" date="2006" name="Science">
        <title>Ancient noncoding elements conserved in the human genome.</title>
        <authorList>
            <person name="Venkatesh B."/>
            <person name="Kirkness E.F."/>
            <person name="Loh Y.H."/>
            <person name="Halpern A.L."/>
            <person name="Lee A.P."/>
            <person name="Johnson J."/>
            <person name="Dandona N."/>
            <person name="Viswanathan L.D."/>
            <person name="Tay A."/>
            <person name="Venter J.C."/>
            <person name="Strausberg R.L."/>
            <person name="Brenner S."/>
        </authorList>
    </citation>
    <scope>NUCLEOTIDE SEQUENCE [LARGE SCALE GENOMIC DNA]</scope>
</reference>
<dbReference type="CDD" id="cd14286">
    <property type="entry name" value="UBA_UBP24"/>
    <property type="match status" value="1"/>
</dbReference>
<dbReference type="PROSITE" id="PS50030">
    <property type="entry name" value="UBA"/>
    <property type="match status" value="1"/>
</dbReference>
<evidence type="ECO:0000256" key="3">
    <source>
        <dbReference type="ARBA" id="ARBA00022801"/>
    </source>
</evidence>
<dbReference type="SUPFAM" id="SSF54236">
    <property type="entry name" value="Ubiquitin-like"/>
    <property type="match status" value="1"/>
</dbReference>
<dbReference type="InterPro" id="IPR055176">
    <property type="entry name" value="UBP24/USP9X/USP9Y_UBL"/>
</dbReference>
<dbReference type="Pfam" id="PF25010">
    <property type="entry name" value="ARM_UBP24_USP9X-Y"/>
    <property type="match status" value="1"/>
</dbReference>
<dbReference type="FunFam" id="1.10.8.10:FF:000075">
    <property type="entry name" value="Ubiquitin carboxyl-terminal hydrolase 24"/>
    <property type="match status" value="1"/>
</dbReference>
<gene>
    <name evidence="6" type="primary">usp24</name>
</gene>
<dbReference type="Proteomes" id="UP000314986">
    <property type="component" value="Unassembled WGS sequence"/>
</dbReference>
<keyword evidence="2" id="KW-0833">Ubl conjugation pathway</keyword>
<evidence type="ECO:0000256" key="1">
    <source>
        <dbReference type="ARBA" id="ARBA00022670"/>
    </source>
</evidence>
<dbReference type="InterPro" id="IPR015940">
    <property type="entry name" value="UBA"/>
</dbReference>
<feature type="domain" description="UBA" evidence="5">
    <location>
        <begin position="2"/>
        <end position="43"/>
    </location>
</feature>
<name>A0A4W3HV67_CALMI</name>
<dbReference type="CDD" id="cd17065">
    <property type="entry name" value="Ubl_UBP24"/>
    <property type="match status" value="1"/>
</dbReference>
<accession>A0A4W3HV67</accession>
<dbReference type="InterPro" id="IPR009060">
    <property type="entry name" value="UBA-like_sf"/>
</dbReference>
<organism evidence="6 7">
    <name type="scientific">Callorhinchus milii</name>
    <name type="common">Ghost shark</name>
    <dbReference type="NCBI Taxonomy" id="7868"/>
    <lineage>
        <taxon>Eukaryota</taxon>
        <taxon>Metazoa</taxon>
        <taxon>Chordata</taxon>
        <taxon>Craniata</taxon>
        <taxon>Vertebrata</taxon>
        <taxon>Chondrichthyes</taxon>
        <taxon>Holocephali</taxon>
        <taxon>Chimaeriformes</taxon>
        <taxon>Callorhinchidae</taxon>
        <taxon>Callorhinchus</taxon>
    </lineage>
</organism>
<dbReference type="Gene3D" id="1.10.8.10">
    <property type="entry name" value="DNA helicase RuvA subunit, C-terminal domain"/>
    <property type="match status" value="1"/>
</dbReference>
<proteinExistence type="predicted"/>
<dbReference type="GO" id="GO:0008233">
    <property type="term" value="F:peptidase activity"/>
    <property type="evidence" value="ECO:0007669"/>
    <property type="project" value="UniProtKB-KW"/>
</dbReference>
<evidence type="ECO:0000256" key="4">
    <source>
        <dbReference type="SAM" id="MobiDB-lite"/>
    </source>
</evidence>
<dbReference type="InterPro" id="IPR033382">
    <property type="entry name" value="USP24_UBA"/>
</dbReference>
<dbReference type="Pfam" id="PF22900">
    <property type="entry name" value="UCH_UBL1"/>
    <property type="match status" value="1"/>
</dbReference>
<reference evidence="7" key="3">
    <citation type="journal article" date="2014" name="Nature">
        <title>Elephant shark genome provides unique insights into gnathostome evolution.</title>
        <authorList>
            <consortium name="International Elephant Shark Genome Sequencing Consortium"/>
            <person name="Venkatesh B."/>
            <person name="Lee A.P."/>
            <person name="Ravi V."/>
            <person name="Maurya A.K."/>
            <person name="Lian M.M."/>
            <person name="Swann J.B."/>
            <person name="Ohta Y."/>
            <person name="Flajnik M.F."/>
            <person name="Sutoh Y."/>
            <person name="Kasahara M."/>
            <person name="Hoon S."/>
            <person name="Gangu V."/>
            <person name="Roy S.W."/>
            <person name="Irimia M."/>
            <person name="Korzh V."/>
            <person name="Kondrychyn I."/>
            <person name="Lim Z.W."/>
            <person name="Tay B.H."/>
            <person name="Tohari S."/>
            <person name="Kong K.W."/>
            <person name="Ho S."/>
            <person name="Lorente-Galdos B."/>
            <person name="Quilez J."/>
            <person name="Marques-Bonet T."/>
            <person name="Raney B.J."/>
            <person name="Ingham P.W."/>
            <person name="Tay A."/>
            <person name="Hillier L.W."/>
            <person name="Minx P."/>
            <person name="Boehm T."/>
            <person name="Wilson R.K."/>
            <person name="Brenner S."/>
            <person name="Warren W.C."/>
        </authorList>
    </citation>
    <scope>NUCLEOTIDE SEQUENCE [LARGE SCALE GENOMIC DNA]</scope>
</reference>
<dbReference type="Ensembl" id="ENSCMIT00000019136.1">
    <property type="protein sequence ID" value="ENSCMIP00000018782.1"/>
    <property type="gene ID" value="ENSCMIG00000008770.1"/>
</dbReference>
<reference evidence="6" key="4">
    <citation type="submission" date="2025-08" db="UniProtKB">
        <authorList>
            <consortium name="Ensembl"/>
        </authorList>
    </citation>
    <scope>IDENTIFICATION</scope>
</reference>
<dbReference type="SUPFAM" id="SSF46934">
    <property type="entry name" value="UBA-like"/>
    <property type="match status" value="1"/>
</dbReference>
<dbReference type="InterPro" id="IPR029071">
    <property type="entry name" value="Ubiquitin-like_domsf"/>
</dbReference>